<evidence type="ECO:0000313" key="1">
    <source>
        <dbReference type="EMBL" id="KKK94128.1"/>
    </source>
</evidence>
<reference evidence="1" key="1">
    <citation type="journal article" date="2015" name="Nature">
        <title>Complex archaea that bridge the gap between prokaryotes and eukaryotes.</title>
        <authorList>
            <person name="Spang A."/>
            <person name="Saw J.H."/>
            <person name="Jorgensen S.L."/>
            <person name="Zaremba-Niedzwiedzka K."/>
            <person name="Martijn J."/>
            <person name="Lind A.E."/>
            <person name="van Eijk R."/>
            <person name="Schleper C."/>
            <person name="Guy L."/>
            <person name="Ettema T.J."/>
        </authorList>
    </citation>
    <scope>NUCLEOTIDE SEQUENCE</scope>
</reference>
<comment type="caution">
    <text evidence="1">The sequence shown here is derived from an EMBL/GenBank/DDBJ whole genome shotgun (WGS) entry which is preliminary data.</text>
</comment>
<dbReference type="EMBL" id="LAZR01047478">
    <property type="protein sequence ID" value="KKK94128.1"/>
    <property type="molecule type" value="Genomic_DNA"/>
</dbReference>
<accession>A0A0F8ZJZ0</accession>
<dbReference type="AlphaFoldDB" id="A0A0F8ZJZ0"/>
<protein>
    <submittedName>
        <fullName evidence="1">Uncharacterized protein</fullName>
    </submittedName>
</protein>
<proteinExistence type="predicted"/>
<name>A0A0F8ZJZ0_9ZZZZ</name>
<gene>
    <name evidence="1" type="ORF">LCGC14_2685940</name>
</gene>
<organism evidence="1">
    <name type="scientific">marine sediment metagenome</name>
    <dbReference type="NCBI Taxonomy" id="412755"/>
    <lineage>
        <taxon>unclassified sequences</taxon>
        <taxon>metagenomes</taxon>
        <taxon>ecological metagenomes</taxon>
    </lineage>
</organism>
<feature type="non-terminal residue" evidence="1">
    <location>
        <position position="1"/>
    </location>
</feature>
<sequence length="24" mass="2857">IDGKYNDEPSLIEKEVKENFDNFL</sequence>